<feature type="domain" description="C2H2-type" evidence="15">
    <location>
        <begin position="532"/>
        <end position="557"/>
    </location>
</feature>
<keyword evidence="17" id="KW-1185">Reference proteome</keyword>
<feature type="region of interest" description="Disordered" evidence="14">
    <location>
        <begin position="455"/>
        <end position="478"/>
    </location>
</feature>
<dbReference type="InterPro" id="IPR036236">
    <property type="entry name" value="Znf_C2H2_sf"/>
</dbReference>
<dbReference type="Gene3D" id="3.30.160.60">
    <property type="entry name" value="Classic Zinc Finger"/>
    <property type="match status" value="4"/>
</dbReference>
<dbReference type="OrthoDB" id="10015593at2759"/>
<comment type="similarity">
    <text evidence="3">Belongs to the hunchback C2H2-type zinc-finger protein family.</text>
</comment>
<sequence>MVVTPDIYFNNSRMNIAVQYEPRHSVFPNMDHHPWMASSTPAPVVKEEPREDTEYGQITLDSRLPLTPPPFQGYPPANAYSDATPPKDTPPASTPSPQEKQEGSSNSEGEYYESGDSLKRLQMALHRNGMITEEKLQCPVCEFSCSVRSQFNEHLLSHETKCSMCDFNGETSEKLKEHMRNAHDCDDDSNWGDDELNTPKVNSQGKVKTFRCKQCEFSAVTKLEFWEHSRTHIKQERLLTCPKCPFVTEYKHHLEYHLRNHFGSKPFKCDKCSYSCVNKSMLNSHLKSHSNVYQFRCADCTYATKYCHSLKLHLRKYTHHPAMVLNPDGSPNPFPIVDVYGTRRGPKQKPKHDLKRHRPHVSNLFHPYSILPPQMPYYNILNGFGAFPFSQDVNMEERNNNIEKDVKEEKVPLDLSCPEPMVEDSNQEAPVKNRRKGKAFKLDTITLRLQHQIESDDNEPQADLPQSTPPPPPVVSEPVKLPEIKSCEADSEQKSEKTEPKNDYSCTYCDISFKDVIMYTMHMGYHGYEDPYKCNMCGQQTTDKVAFFIHIARTSHS</sequence>
<evidence type="ECO:0000256" key="5">
    <source>
        <dbReference type="ARBA" id="ARBA00022473"/>
    </source>
</evidence>
<feature type="region of interest" description="Disordered" evidence="14">
    <location>
        <begin position="59"/>
        <end position="113"/>
    </location>
</feature>
<evidence type="ECO:0000313" key="17">
    <source>
        <dbReference type="Proteomes" id="UP001152798"/>
    </source>
</evidence>
<dbReference type="InterPro" id="IPR013087">
    <property type="entry name" value="Znf_C2H2_type"/>
</dbReference>
<evidence type="ECO:0000256" key="13">
    <source>
        <dbReference type="PROSITE-ProRule" id="PRU00042"/>
    </source>
</evidence>
<evidence type="ECO:0000256" key="11">
    <source>
        <dbReference type="ARBA" id="ARBA00023125"/>
    </source>
</evidence>
<dbReference type="GO" id="GO:0040034">
    <property type="term" value="P:regulation of development, heterochronic"/>
    <property type="evidence" value="ECO:0007669"/>
    <property type="project" value="UniProtKB-ARBA"/>
</dbReference>
<keyword evidence="9 13" id="KW-0863">Zinc-finger</keyword>
<dbReference type="FunFam" id="3.30.160.60:FF:001482">
    <property type="entry name" value="Hunchback"/>
    <property type="match status" value="1"/>
</dbReference>
<dbReference type="FunFam" id="3.30.160.60:FF:001301">
    <property type="entry name" value="Blast:Protein hunchback"/>
    <property type="match status" value="1"/>
</dbReference>
<feature type="compositionally biased region" description="Low complexity" evidence="14">
    <location>
        <begin position="103"/>
        <end position="113"/>
    </location>
</feature>
<evidence type="ECO:0000256" key="7">
    <source>
        <dbReference type="ARBA" id="ARBA00022723"/>
    </source>
</evidence>
<keyword evidence="7" id="KW-0479">Metal-binding</keyword>
<keyword evidence="6" id="KW-0302">Gap protein</keyword>
<dbReference type="GO" id="GO:0005634">
    <property type="term" value="C:nucleus"/>
    <property type="evidence" value="ECO:0007669"/>
    <property type="project" value="UniProtKB-SubCell"/>
</dbReference>
<evidence type="ECO:0000256" key="8">
    <source>
        <dbReference type="ARBA" id="ARBA00022737"/>
    </source>
</evidence>
<evidence type="ECO:0000256" key="10">
    <source>
        <dbReference type="ARBA" id="ARBA00022833"/>
    </source>
</evidence>
<dbReference type="GO" id="GO:0008270">
    <property type="term" value="F:zinc ion binding"/>
    <property type="evidence" value="ECO:0007669"/>
    <property type="project" value="UniProtKB-KW"/>
</dbReference>
<dbReference type="GO" id="GO:0000122">
    <property type="term" value="P:negative regulation of transcription by RNA polymerase II"/>
    <property type="evidence" value="ECO:0007669"/>
    <property type="project" value="UniProtKB-ARBA"/>
</dbReference>
<accession>A0A9P0MNL7</accession>
<dbReference type="SUPFAM" id="SSF57667">
    <property type="entry name" value="beta-beta-alpha zinc fingers"/>
    <property type="match status" value="3"/>
</dbReference>
<keyword evidence="10" id="KW-0862">Zinc</keyword>
<reference evidence="16" key="1">
    <citation type="submission" date="2022-01" db="EMBL/GenBank/DDBJ databases">
        <authorList>
            <person name="King R."/>
        </authorList>
    </citation>
    <scope>NUCLEOTIDE SEQUENCE</scope>
</reference>
<keyword evidence="8" id="KW-0677">Repeat</keyword>
<evidence type="ECO:0000256" key="6">
    <source>
        <dbReference type="ARBA" id="ARBA00022492"/>
    </source>
</evidence>
<dbReference type="GO" id="GO:0000977">
    <property type="term" value="F:RNA polymerase II transcription regulatory region sequence-specific DNA binding"/>
    <property type="evidence" value="ECO:0007669"/>
    <property type="project" value="UniProtKB-ARBA"/>
</dbReference>
<keyword evidence="11" id="KW-0238">DNA-binding</keyword>
<evidence type="ECO:0000256" key="2">
    <source>
        <dbReference type="ARBA" id="ARBA00004123"/>
    </source>
</evidence>
<evidence type="ECO:0000256" key="14">
    <source>
        <dbReference type="SAM" id="MobiDB-lite"/>
    </source>
</evidence>
<name>A0A9P0MNL7_NEZVI</name>
<dbReference type="AlphaFoldDB" id="A0A9P0MNL7"/>
<evidence type="ECO:0000256" key="12">
    <source>
        <dbReference type="ARBA" id="ARBA00023242"/>
    </source>
</evidence>
<evidence type="ECO:0000256" key="1">
    <source>
        <dbReference type="ARBA" id="ARBA00003983"/>
    </source>
</evidence>
<organism evidence="16 17">
    <name type="scientific">Nezara viridula</name>
    <name type="common">Southern green stink bug</name>
    <name type="synonym">Cimex viridulus</name>
    <dbReference type="NCBI Taxonomy" id="85310"/>
    <lineage>
        <taxon>Eukaryota</taxon>
        <taxon>Metazoa</taxon>
        <taxon>Ecdysozoa</taxon>
        <taxon>Arthropoda</taxon>
        <taxon>Hexapoda</taxon>
        <taxon>Insecta</taxon>
        <taxon>Pterygota</taxon>
        <taxon>Neoptera</taxon>
        <taxon>Paraneoptera</taxon>
        <taxon>Hemiptera</taxon>
        <taxon>Heteroptera</taxon>
        <taxon>Panheteroptera</taxon>
        <taxon>Pentatomomorpha</taxon>
        <taxon>Pentatomoidea</taxon>
        <taxon>Pentatomidae</taxon>
        <taxon>Pentatominae</taxon>
        <taxon>Nezara</taxon>
    </lineage>
</organism>
<evidence type="ECO:0000313" key="16">
    <source>
        <dbReference type="EMBL" id="CAH1399279.1"/>
    </source>
</evidence>
<comment type="subcellular location">
    <subcellularLocation>
        <location evidence="2">Nucleus</location>
    </subcellularLocation>
</comment>
<dbReference type="Pfam" id="PF00096">
    <property type="entry name" value="zf-C2H2"/>
    <property type="match status" value="1"/>
</dbReference>
<gene>
    <name evidence="16" type="ORF">NEZAVI_LOCUS8760</name>
</gene>
<dbReference type="Proteomes" id="UP001152798">
    <property type="component" value="Chromosome 4"/>
</dbReference>
<dbReference type="GO" id="GO:0035282">
    <property type="term" value="P:segmentation"/>
    <property type="evidence" value="ECO:0007669"/>
    <property type="project" value="UniProtKB-KW"/>
</dbReference>
<protein>
    <recommendedName>
        <fullName evidence="4">Protein hunchback</fullName>
    </recommendedName>
</protein>
<dbReference type="PANTHER" id="PTHR24379">
    <property type="entry name" value="KRAB AND ZINC FINGER DOMAIN-CONTAINING"/>
    <property type="match status" value="1"/>
</dbReference>
<evidence type="ECO:0000259" key="15">
    <source>
        <dbReference type="PROSITE" id="PS50157"/>
    </source>
</evidence>
<feature type="domain" description="C2H2-type" evidence="15">
    <location>
        <begin position="267"/>
        <end position="294"/>
    </location>
</feature>
<keyword evidence="12" id="KW-0539">Nucleus</keyword>
<keyword evidence="5" id="KW-0217">Developmental protein</keyword>
<feature type="domain" description="C2H2-type" evidence="15">
    <location>
        <begin position="504"/>
        <end position="531"/>
    </location>
</feature>
<dbReference type="EMBL" id="OV725080">
    <property type="protein sequence ID" value="CAH1399279.1"/>
    <property type="molecule type" value="Genomic_DNA"/>
</dbReference>
<dbReference type="SMART" id="SM00355">
    <property type="entry name" value="ZnF_C2H2"/>
    <property type="match status" value="8"/>
</dbReference>
<evidence type="ECO:0000256" key="3">
    <source>
        <dbReference type="ARBA" id="ARBA00007746"/>
    </source>
</evidence>
<dbReference type="PANTHER" id="PTHR24379:SF121">
    <property type="entry name" value="C2H2-TYPE DOMAIN-CONTAINING PROTEIN"/>
    <property type="match status" value="1"/>
</dbReference>
<dbReference type="PROSITE" id="PS00028">
    <property type="entry name" value="ZINC_FINGER_C2H2_1"/>
    <property type="match status" value="2"/>
</dbReference>
<comment type="function">
    <text evidence="1">Gap class segmentation protein that controls development of head structures.</text>
</comment>
<proteinExistence type="inferred from homology"/>
<evidence type="ECO:0000256" key="4">
    <source>
        <dbReference type="ARBA" id="ARBA00013638"/>
    </source>
</evidence>
<dbReference type="PROSITE" id="PS50157">
    <property type="entry name" value="ZINC_FINGER_C2H2_2"/>
    <property type="match status" value="4"/>
</dbReference>
<evidence type="ECO:0000256" key="9">
    <source>
        <dbReference type="ARBA" id="ARBA00022771"/>
    </source>
</evidence>
<feature type="domain" description="C2H2-type" evidence="15">
    <location>
        <begin position="239"/>
        <end position="266"/>
    </location>
</feature>